<gene>
    <name evidence="10" type="ORF">DFR70_101927</name>
</gene>
<feature type="compositionally biased region" description="Low complexity" evidence="7">
    <location>
        <begin position="529"/>
        <end position="549"/>
    </location>
</feature>
<feature type="transmembrane region" description="Helical" evidence="8">
    <location>
        <begin position="353"/>
        <end position="372"/>
    </location>
</feature>
<feature type="transmembrane region" description="Helical" evidence="8">
    <location>
        <begin position="124"/>
        <end position="145"/>
    </location>
</feature>
<feature type="transmembrane region" description="Helical" evidence="8">
    <location>
        <begin position="378"/>
        <end position="404"/>
    </location>
</feature>
<feature type="transmembrane region" description="Helical" evidence="8">
    <location>
        <begin position="185"/>
        <end position="209"/>
    </location>
</feature>
<keyword evidence="3" id="KW-1003">Cell membrane</keyword>
<sequence>MFYTNGLYTGIIQVYIRLMTDVKPLAGRKEWLALGALTLPPLVIAMDLTVLFFAVPSIAADLKPTSVEQLWMIDIYGFVLAGMLITMGALGDLIGRRKLLLIGSIVFGLASAGAAFATSPEMLIAARAVQGLAGATLMPSALALVRSLFHDDKQRRSAIAVWSTGVAAGTGIGPVISGLLLDNFWWGSIFLVNVPIIVALLVLVVALVPEFKVPRHLVGKFDPLSSLLSLAAVLTVIWGVKEWATQGFSPVRVGSIAIGLVLGAIFLLRQRRLANPMIDSKLFAYRGFAPVLVLSLLAFFCVLGFGLFSTQYLLEVVGKRPLVAGLWMLVVPVVTGMMAPLAAGLVNKIRPAYVVAGAFLLIAVGFAVMTQLPSDGNLALVLVGIAAIGGGSGAILVLLTDLIVGIAPPERTGSVYGLQRTFQELGGATGIALFGSIGAAIYTREFDDHLAAGLNATLPPAVHETVGAATAVGGQLPPPEGPELLDVAREAFTTSLHTSATVGIGVAVLAALFAAWRLRHISYADQQSAPAAAPAPNRGATARRGSAVK</sequence>
<dbReference type="CDD" id="cd17321">
    <property type="entry name" value="MFS_MMR_MDR_like"/>
    <property type="match status" value="1"/>
</dbReference>
<dbReference type="InterPro" id="IPR011701">
    <property type="entry name" value="MFS"/>
</dbReference>
<evidence type="ECO:0000256" key="8">
    <source>
        <dbReference type="SAM" id="Phobius"/>
    </source>
</evidence>
<keyword evidence="11" id="KW-1185">Reference proteome</keyword>
<evidence type="ECO:0000313" key="10">
    <source>
        <dbReference type="EMBL" id="PXX71493.1"/>
    </source>
</evidence>
<feature type="transmembrane region" description="Helical" evidence="8">
    <location>
        <begin position="31"/>
        <end position="55"/>
    </location>
</feature>
<feature type="transmembrane region" description="Helical" evidence="8">
    <location>
        <begin position="326"/>
        <end position="346"/>
    </location>
</feature>
<dbReference type="Gene3D" id="1.20.1720.10">
    <property type="entry name" value="Multidrug resistance protein D"/>
    <property type="match status" value="1"/>
</dbReference>
<dbReference type="AlphaFoldDB" id="A0A318KH41"/>
<feature type="region of interest" description="Disordered" evidence="7">
    <location>
        <begin position="527"/>
        <end position="549"/>
    </location>
</feature>
<dbReference type="PANTHER" id="PTHR42718:SF47">
    <property type="entry name" value="METHYL VIOLOGEN RESISTANCE PROTEIN SMVA"/>
    <property type="match status" value="1"/>
</dbReference>
<keyword evidence="2" id="KW-0813">Transport</keyword>
<name>A0A318KH41_9NOCA</name>
<evidence type="ECO:0000256" key="5">
    <source>
        <dbReference type="ARBA" id="ARBA00022989"/>
    </source>
</evidence>
<feature type="domain" description="Major facilitator superfamily (MFS) profile" evidence="9">
    <location>
        <begin position="33"/>
        <end position="522"/>
    </location>
</feature>
<keyword evidence="5 8" id="KW-1133">Transmembrane helix</keyword>
<keyword evidence="6 8" id="KW-0472">Membrane</keyword>
<dbReference type="InterPro" id="IPR020846">
    <property type="entry name" value="MFS_dom"/>
</dbReference>
<reference evidence="10 11" key="1">
    <citation type="submission" date="2018-05" db="EMBL/GenBank/DDBJ databases">
        <title>Genomic Encyclopedia of Type Strains, Phase IV (KMG-IV): sequencing the most valuable type-strain genomes for metagenomic binning, comparative biology and taxonomic classification.</title>
        <authorList>
            <person name="Goeker M."/>
        </authorList>
    </citation>
    <scope>NUCLEOTIDE SEQUENCE [LARGE SCALE GENOMIC DNA]</scope>
    <source>
        <strain evidence="10 11">DSM 44704</strain>
    </source>
</reference>
<feature type="transmembrane region" description="Helical" evidence="8">
    <location>
        <begin position="496"/>
        <end position="516"/>
    </location>
</feature>
<dbReference type="Pfam" id="PF07690">
    <property type="entry name" value="MFS_1"/>
    <property type="match status" value="1"/>
</dbReference>
<feature type="transmembrane region" description="Helical" evidence="8">
    <location>
        <begin position="425"/>
        <end position="443"/>
    </location>
</feature>
<evidence type="ECO:0000256" key="2">
    <source>
        <dbReference type="ARBA" id="ARBA00022448"/>
    </source>
</evidence>
<feature type="transmembrane region" description="Helical" evidence="8">
    <location>
        <begin position="157"/>
        <end position="179"/>
    </location>
</feature>
<evidence type="ECO:0000259" key="9">
    <source>
        <dbReference type="PROSITE" id="PS50850"/>
    </source>
</evidence>
<evidence type="ECO:0000256" key="6">
    <source>
        <dbReference type="ARBA" id="ARBA00023136"/>
    </source>
</evidence>
<dbReference type="GO" id="GO:0022857">
    <property type="term" value="F:transmembrane transporter activity"/>
    <property type="evidence" value="ECO:0007669"/>
    <property type="project" value="InterPro"/>
</dbReference>
<feature type="transmembrane region" description="Helical" evidence="8">
    <location>
        <begin position="251"/>
        <end position="268"/>
    </location>
</feature>
<dbReference type="EMBL" id="QJKF01000001">
    <property type="protein sequence ID" value="PXX71493.1"/>
    <property type="molecule type" value="Genomic_DNA"/>
</dbReference>
<dbReference type="PROSITE" id="PS50850">
    <property type="entry name" value="MFS"/>
    <property type="match status" value="1"/>
</dbReference>
<dbReference type="Proteomes" id="UP000247569">
    <property type="component" value="Unassembled WGS sequence"/>
</dbReference>
<dbReference type="InterPro" id="IPR036259">
    <property type="entry name" value="MFS_trans_sf"/>
</dbReference>
<feature type="transmembrane region" description="Helical" evidence="8">
    <location>
        <begin position="99"/>
        <end position="118"/>
    </location>
</feature>
<dbReference type="GO" id="GO:0005886">
    <property type="term" value="C:plasma membrane"/>
    <property type="evidence" value="ECO:0007669"/>
    <property type="project" value="UniProtKB-SubCell"/>
</dbReference>
<evidence type="ECO:0000256" key="3">
    <source>
        <dbReference type="ARBA" id="ARBA00022475"/>
    </source>
</evidence>
<dbReference type="Gene3D" id="1.20.1250.20">
    <property type="entry name" value="MFS general substrate transporter like domains"/>
    <property type="match status" value="1"/>
</dbReference>
<evidence type="ECO:0000313" key="11">
    <source>
        <dbReference type="Proteomes" id="UP000247569"/>
    </source>
</evidence>
<feature type="transmembrane region" description="Helical" evidence="8">
    <location>
        <begin position="221"/>
        <end position="239"/>
    </location>
</feature>
<dbReference type="SUPFAM" id="SSF103473">
    <property type="entry name" value="MFS general substrate transporter"/>
    <property type="match status" value="1"/>
</dbReference>
<comment type="subcellular location">
    <subcellularLocation>
        <location evidence="1">Cell membrane</location>
        <topology evidence="1">Multi-pass membrane protein</topology>
    </subcellularLocation>
</comment>
<keyword evidence="4 8" id="KW-0812">Transmembrane</keyword>
<evidence type="ECO:0000256" key="1">
    <source>
        <dbReference type="ARBA" id="ARBA00004651"/>
    </source>
</evidence>
<accession>A0A318KH41</accession>
<organism evidence="10 11">
    <name type="scientific">Nocardia tenerifensis</name>
    <dbReference type="NCBI Taxonomy" id="228006"/>
    <lineage>
        <taxon>Bacteria</taxon>
        <taxon>Bacillati</taxon>
        <taxon>Actinomycetota</taxon>
        <taxon>Actinomycetes</taxon>
        <taxon>Mycobacteriales</taxon>
        <taxon>Nocardiaceae</taxon>
        <taxon>Nocardia</taxon>
    </lineage>
</organism>
<protein>
    <submittedName>
        <fullName evidence="10">DHA2 family multidrug resistance protein-like MFS transporter</fullName>
    </submittedName>
</protein>
<proteinExistence type="predicted"/>
<feature type="transmembrane region" description="Helical" evidence="8">
    <location>
        <begin position="75"/>
        <end position="94"/>
    </location>
</feature>
<evidence type="ECO:0000256" key="7">
    <source>
        <dbReference type="SAM" id="MobiDB-lite"/>
    </source>
</evidence>
<evidence type="ECO:0000256" key="4">
    <source>
        <dbReference type="ARBA" id="ARBA00022692"/>
    </source>
</evidence>
<dbReference type="PANTHER" id="PTHR42718">
    <property type="entry name" value="MAJOR FACILITATOR SUPERFAMILY MULTIDRUG TRANSPORTER MFSC"/>
    <property type="match status" value="1"/>
</dbReference>
<comment type="caution">
    <text evidence="10">The sequence shown here is derived from an EMBL/GenBank/DDBJ whole genome shotgun (WGS) entry which is preliminary data.</text>
</comment>
<feature type="transmembrane region" description="Helical" evidence="8">
    <location>
        <begin position="288"/>
        <end position="314"/>
    </location>
</feature>